<dbReference type="Proteomes" id="UP001157006">
    <property type="component" value="Chromosome 4"/>
</dbReference>
<accession>A0AAV1AIL1</accession>
<keyword evidence="1" id="KW-0472">Membrane</keyword>
<feature type="transmembrane region" description="Helical" evidence="1">
    <location>
        <begin position="12"/>
        <end position="33"/>
    </location>
</feature>
<proteinExistence type="predicted"/>
<keyword evidence="1" id="KW-0812">Transmembrane</keyword>
<protein>
    <submittedName>
        <fullName evidence="2">Uncharacterized protein</fullName>
    </submittedName>
</protein>
<reference evidence="2 3" key="1">
    <citation type="submission" date="2023-01" db="EMBL/GenBank/DDBJ databases">
        <authorList>
            <person name="Kreplak J."/>
        </authorList>
    </citation>
    <scope>NUCLEOTIDE SEQUENCE [LARGE SCALE GENOMIC DNA]</scope>
</reference>
<feature type="transmembrane region" description="Helical" evidence="1">
    <location>
        <begin position="127"/>
        <end position="151"/>
    </location>
</feature>
<keyword evidence="3" id="KW-1185">Reference proteome</keyword>
<dbReference type="EMBL" id="OX451739">
    <property type="protein sequence ID" value="CAI8610177.1"/>
    <property type="molecule type" value="Genomic_DNA"/>
</dbReference>
<evidence type="ECO:0000256" key="1">
    <source>
        <dbReference type="SAM" id="Phobius"/>
    </source>
</evidence>
<dbReference type="AlphaFoldDB" id="A0AAV1AIL1"/>
<gene>
    <name evidence="2" type="ORF">VFH_IV169400</name>
</gene>
<organism evidence="2 3">
    <name type="scientific">Vicia faba</name>
    <name type="common">Broad bean</name>
    <name type="synonym">Faba vulgaris</name>
    <dbReference type="NCBI Taxonomy" id="3906"/>
    <lineage>
        <taxon>Eukaryota</taxon>
        <taxon>Viridiplantae</taxon>
        <taxon>Streptophyta</taxon>
        <taxon>Embryophyta</taxon>
        <taxon>Tracheophyta</taxon>
        <taxon>Spermatophyta</taxon>
        <taxon>Magnoliopsida</taxon>
        <taxon>eudicotyledons</taxon>
        <taxon>Gunneridae</taxon>
        <taxon>Pentapetalae</taxon>
        <taxon>rosids</taxon>
        <taxon>fabids</taxon>
        <taxon>Fabales</taxon>
        <taxon>Fabaceae</taxon>
        <taxon>Papilionoideae</taxon>
        <taxon>50 kb inversion clade</taxon>
        <taxon>NPAAA clade</taxon>
        <taxon>Hologalegina</taxon>
        <taxon>IRL clade</taxon>
        <taxon>Fabeae</taxon>
        <taxon>Vicia</taxon>
    </lineage>
</organism>
<evidence type="ECO:0000313" key="3">
    <source>
        <dbReference type="Proteomes" id="UP001157006"/>
    </source>
</evidence>
<feature type="transmembrane region" description="Helical" evidence="1">
    <location>
        <begin position="179"/>
        <end position="202"/>
    </location>
</feature>
<sequence length="207" mass="22584">MPLVYGKFGVVGVSLWEMGLGSICVFGILIEYLHLRGRSAVSRVEFKPSFCLKKELVLVLKGVLARSEIVGFFDSLGFFGLFGSGLSRASAVVTEKAGISCGLLHDRLLFCPFYGVVDWRWRFGSPLLYFSVTCFAVVSCWYSCCLASAGLSGFSNSVSKVYRAVSKVYRGEGVGETNFAFGSFFCYVLSGSGQVLLFTYLLNFLGA</sequence>
<keyword evidence="1" id="KW-1133">Transmembrane helix</keyword>
<evidence type="ECO:0000313" key="2">
    <source>
        <dbReference type="EMBL" id="CAI8610177.1"/>
    </source>
</evidence>
<name>A0AAV1AIL1_VICFA</name>